<feature type="signal peptide" evidence="2">
    <location>
        <begin position="1"/>
        <end position="30"/>
    </location>
</feature>
<gene>
    <name evidence="4" type="ORF">SLNWT_6171</name>
</gene>
<reference evidence="4 5" key="1">
    <citation type="submission" date="2015-01" db="EMBL/GenBank/DDBJ databases">
        <title>Enhanced salinomycin production by adjusting the supply of polyketide extender units in Streptomyce albus DSM 41398.</title>
        <authorList>
            <person name="Lu C."/>
        </authorList>
    </citation>
    <scope>NUCLEOTIDE SEQUENCE [LARGE SCALE GENOMIC DNA]</scope>
    <source>
        <strain evidence="5">ATCC 21838 / DSM 41398 / FERM P-419 / JCM 4703 / NBRC 107858</strain>
    </source>
</reference>
<dbReference type="Gene3D" id="2.60.120.260">
    <property type="entry name" value="Galactose-binding domain-like"/>
    <property type="match status" value="1"/>
</dbReference>
<keyword evidence="2" id="KW-0732">Signal</keyword>
<feature type="domain" description="DUF4185" evidence="3">
    <location>
        <begin position="133"/>
        <end position="345"/>
    </location>
</feature>
<dbReference type="InterPro" id="IPR025442">
    <property type="entry name" value="DUF4185"/>
</dbReference>
<dbReference type="InterPro" id="IPR006311">
    <property type="entry name" value="TAT_signal"/>
</dbReference>
<dbReference type="Pfam" id="PF13810">
    <property type="entry name" value="DUF4185"/>
    <property type="match status" value="1"/>
</dbReference>
<accession>A0A0B5F7V0</accession>
<name>A0A0B5F7V0_STRA4</name>
<feature type="region of interest" description="Disordered" evidence="1">
    <location>
        <begin position="412"/>
        <end position="434"/>
    </location>
</feature>
<sequence>MPAVVRPRRRRTFSRTLASAALALGLAATAAPLASGSDAPARGSGASARPAVSPPVGDFFATVDVAPGATVGAPAVGDNVNHGDLWPNCWSDDDHVYTAYGDGVGFGAPMSDIGVARIEGMPGSLRGTSLSQGDAVGQVWNAEHTRKPTGMACVGGDLYLAVQDLAFDFNDAPAATVAKSTDHGRTWQWDRSKPMFPDGLFTTVMFLDYGKAYGNAPDGYVYAYGLDHNWRDSFDDSVPDPTQVFLARVPRAEIMNRAAWEFAAGSDSAGKPVWSADIARRKAVIEDDRRVYPDVYTPGRAKNMSVISQGGVVYNKPLGRYLYTSWTEYTFEFYESPTPWGPWRRFDAKDFGGYPWTHAKHGGYATTIPSKYLSADGRSMWLQSNVCPCGGGVPAGDHWSYTYSLRQLKLAPATSSAPDNPPDAARNLAREPGTVPTERVAHFGNSGFYHNGNRTESEDDWNDEAKAESWWGYTWPRQYTLDKVAYTTGAMFPDGGWFARDLRVQVRQKGVWKDVSQLSTAPAYPYNSSAGPHRTYELSFAPVAGDGVRIIGAPGGTRTFTSIGELEAYRTE</sequence>
<protein>
    <submittedName>
        <fullName evidence="4">Beta-lactamase</fullName>
    </submittedName>
</protein>
<dbReference type="Proteomes" id="UP000031523">
    <property type="component" value="Chromosome"/>
</dbReference>
<feature type="chain" id="PRO_5002115209" evidence="2">
    <location>
        <begin position="31"/>
        <end position="572"/>
    </location>
</feature>
<organism evidence="4 5">
    <name type="scientific">Streptomyces albus (strain ATCC 21838 / DSM 41398 / FERM P-419 / JCM 4703 / NBRC 107858)</name>
    <dbReference type="NCBI Taxonomy" id="1081613"/>
    <lineage>
        <taxon>Bacteria</taxon>
        <taxon>Bacillati</taxon>
        <taxon>Actinomycetota</taxon>
        <taxon>Actinomycetes</taxon>
        <taxon>Kitasatosporales</taxon>
        <taxon>Streptomycetaceae</taxon>
        <taxon>Streptomyces</taxon>
    </lineage>
</organism>
<proteinExistence type="predicted"/>
<dbReference type="AlphaFoldDB" id="A0A0B5F7V0"/>
<dbReference type="EMBL" id="CP010519">
    <property type="protein sequence ID" value="AJE86547.1"/>
    <property type="molecule type" value="Genomic_DNA"/>
</dbReference>
<evidence type="ECO:0000313" key="5">
    <source>
        <dbReference type="Proteomes" id="UP000031523"/>
    </source>
</evidence>
<evidence type="ECO:0000256" key="2">
    <source>
        <dbReference type="SAM" id="SignalP"/>
    </source>
</evidence>
<dbReference type="KEGG" id="sals:SLNWT_6171"/>
<evidence type="ECO:0000313" key="4">
    <source>
        <dbReference type="EMBL" id="AJE86547.1"/>
    </source>
</evidence>
<keyword evidence="5" id="KW-1185">Reference proteome</keyword>
<evidence type="ECO:0000259" key="3">
    <source>
        <dbReference type="Pfam" id="PF13810"/>
    </source>
</evidence>
<evidence type="ECO:0000256" key="1">
    <source>
        <dbReference type="SAM" id="MobiDB-lite"/>
    </source>
</evidence>
<dbReference type="PROSITE" id="PS51318">
    <property type="entry name" value="TAT"/>
    <property type="match status" value="1"/>
</dbReference>